<comment type="caution">
    <text evidence="2">The sequence shown here is derived from an EMBL/GenBank/DDBJ whole genome shotgun (WGS) entry which is preliminary data.</text>
</comment>
<feature type="compositionally biased region" description="Basic residues" evidence="1">
    <location>
        <begin position="1"/>
        <end position="14"/>
    </location>
</feature>
<feature type="region of interest" description="Disordered" evidence="1">
    <location>
        <begin position="1"/>
        <end position="20"/>
    </location>
</feature>
<evidence type="ECO:0000256" key="1">
    <source>
        <dbReference type="SAM" id="MobiDB-lite"/>
    </source>
</evidence>
<protein>
    <submittedName>
        <fullName evidence="2">Uncharacterized protein</fullName>
    </submittedName>
</protein>
<dbReference type="AlphaFoldDB" id="A0A1Y2HIL1"/>
<gene>
    <name evidence="2" type="ORF">BCR44DRAFT_1153554</name>
</gene>
<organism evidence="2 3">
    <name type="scientific">Catenaria anguillulae PL171</name>
    <dbReference type="NCBI Taxonomy" id="765915"/>
    <lineage>
        <taxon>Eukaryota</taxon>
        <taxon>Fungi</taxon>
        <taxon>Fungi incertae sedis</taxon>
        <taxon>Blastocladiomycota</taxon>
        <taxon>Blastocladiomycetes</taxon>
        <taxon>Blastocladiales</taxon>
        <taxon>Catenariaceae</taxon>
        <taxon>Catenaria</taxon>
    </lineage>
</organism>
<sequence>MQTRARSQRTRRSRPQTDWMRNTLPGWRAHTCRARRRQGAAEHRQRARLRRRLHRDQAPVGPTVGCTAWHRQGGSYQVPGPRGRDGYRRAQMSQGAVGWRAAWDCGCRRRRPCWLRIRRVGRVVGHSWTRGIGRYCDGMRSSAAAESRSNGQSVRECEVRLRSLLPAGGRRQLVSASRWLWPSGLS</sequence>
<dbReference type="Proteomes" id="UP000193411">
    <property type="component" value="Unassembled WGS sequence"/>
</dbReference>
<dbReference type="EMBL" id="MCFL01000028">
    <property type="protein sequence ID" value="ORZ34457.1"/>
    <property type="molecule type" value="Genomic_DNA"/>
</dbReference>
<evidence type="ECO:0000313" key="3">
    <source>
        <dbReference type="Proteomes" id="UP000193411"/>
    </source>
</evidence>
<evidence type="ECO:0000313" key="2">
    <source>
        <dbReference type="EMBL" id="ORZ34457.1"/>
    </source>
</evidence>
<accession>A0A1Y2HIL1</accession>
<name>A0A1Y2HIL1_9FUNG</name>
<keyword evidence="3" id="KW-1185">Reference proteome</keyword>
<feature type="region of interest" description="Disordered" evidence="1">
    <location>
        <begin position="60"/>
        <end position="85"/>
    </location>
</feature>
<reference evidence="2 3" key="1">
    <citation type="submission" date="2016-07" db="EMBL/GenBank/DDBJ databases">
        <title>Pervasive Adenine N6-methylation of Active Genes in Fungi.</title>
        <authorList>
            <consortium name="DOE Joint Genome Institute"/>
            <person name="Mondo S.J."/>
            <person name="Dannebaum R.O."/>
            <person name="Kuo R.C."/>
            <person name="Labutti K."/>
            <person name="Haridas S."/>
            <person name="Kuo A."/>
            <person name="Salamov A."/>
            <person name="Ahrendt S.R."/>
            <person name="Lipzen A."/>
            <person name="Sullivan W."/>
            <person name="Andreopoulos W.B."/>
            <person name="Clum A."/>
            <person name="Lindquist E."/>
            <person name="Daum C."/>
            <person name="Ramamoorthy G.K."/>
            <person name="Gryganskyi A."/>
            <person name="Culley D."/>
            <person name="Magnuson J.K."/>
            <person name="James T.Y."/>
            <person name="O'Malley M.A."/>
            <person name="Stajich J.E."/>
            <person name="Spatafora J.W."/>
            <person name="Visel A."/>
            <person name="Grigoriev I.V."/>
        </authorList>
    </citation>
    <scope>NUCLEOTIDE SEQUENCE [LARGE SCALE GENOMIC DNA]</scope>
    <source>
        <strain evidence="2 3">PL171</strain>
    </source>
</reference>
<proteinExistence type="predicted"/>